<keyword evidence="3 5" id="KW-0663">Pyridoxal phosphate</keyword>
<comment type="similarity">
    <text evidence="6">Belongs to the group II decarboxylase family.</text>
</comment>
<dbReference type="GO" id="GO:0019752">
    <property type="term" value="P:carboxylic acid metabolic process"/>
    <property type="evidence" value="ECO:0007669"/>
    <property type="project" value="InterPro"/>
</dbReference>
<dbReference type="AlphaFoldDB" id="A0A1Q5TC98"/>
<dbReference type="Gene3D" id="3.90.180.10">
    <property type="entry name" value="Medium-chain alcohol dehydrogenases, catalytic domain"/>
    <property type="match status" value="1"/>
</dbReference>
<keyword evidence="2" id="KW-0210">Decarboxylase</keyword>
<keyword evidence="8" id="KW-1185">Reference proteome</keyword>
<dbReference type="STRING" id="1316194.A0A1Q5TC98"/>
<feature type="modified residue" description="N6-(pyridoxal phosphate)lysine" evidence="5">
    <location>
        <position position="288"/>
    </location>
</feature>
<dbReference type="Pfam" id="PF00282">
    <property type="entry name" value="Pyridoxal_deC"/>
    <property type="match status" value="1"/>
</dbReference>
<evidence type="ECO:0000256" key="3">
    <source>
        <dbReference type="ARBA" id="ARBA00022898"/>
    </source>
</evidence>
<evidence type="ECO:0000256" key="4">
    <source>
        <dbReference type="ARBA" id="ARBA00023239"/>
    </source>
</evidence>
<comment type="cofactor">
    <cofactor evidence="1 5 6">
        <name>pyridoxal 5'-phosphate</name>
        <dbReference type="ChEBI" id="CHEBI:597326"/>
    </cofactor>
</comment>
<sequence>MTVTSEDHPLDTFLGHKLLEQHHIRDADEQLVRRPTTEEMARLEEMAIPGTPQDLEKVIAHTREILSYRIALGHTRFFSCIPSPASPVSWFGEALTNAFNPFAGNLSAGPGICAIERALVKWIANQFALPPTAGGQFVSGASIANMTAMTVARDHKLAEHTRSQGVVYISEQAHFCVRKALRIIGFSDRQIQSIPVDSNFRMDVRILQQAITSDLDEGLRPFLIVATFGTTNTGTIDPLLPIIDIAKSHNLWFHVDAAYGGAVAFSTKHRYKIEGLGQVDSIAWDAHKWMFQTHGCGLVLFRDGTHPLKSFAAGGEYVRDVSVVRDPSNYGIELTRPARHMKLWFTLQVLGTEAIENMINWGIELAMHAEDKLRSLDHWEITSPASLAILTFRYAPPHLDEIMFDRLNETISKEMIARNVAVMFTTILDGKVCLRMCTINPNTTMNEVTYVIQVVEDVAASCLQQSAHYCFIFENGGSGTIKQSLDAIAYGGIIAVIGFLSVTSREEMLDVGILALSKGANVRGVIIGSNEILEDVVRFISSHNLALPVERTSKFTRDGVIDAFDDMASGQHIGKVCINF</sequence>
<evidence type="ECO:0000256" key="2">
    <source>
        <dbReference type="ARBA" id="ARBA00022793"/>
    </source>
</evidence>
<evidence type="ECO:0000256" key="6">
    <source>
        <dbReference type="RuleBase" id="RU000382"/>
    </source>
</evidence>
<dbReference type="Proteomes" id="UP000186955">
    <property type="component" value="Unassembled WGS sequence"/>
</dbReference>
<dbReference type="Gene3D" id="3.90.1150.170">
    <property type="match status" value="2"/>
</dbReference>
<reference evidence="7 8" key="1">
    <citation type="submission" date="2016-10" db="EMBL/GenBank/DDBJ databases">
        <title>Genome sequence of the ascomycete fungus Penicillium subrubescens.</title>
        <authorList>
            <person name="De Vries R.P."/>
            <person name="Peng M."/>
            <person name="Dilokpimol A."/>
            <person name="Hilden K."/>
            <person name="Makela M.R."/>
            <person name="Grigoriev I."/>
            <person name="Riley R."/>
            <person name="Granchi Z."/>
        </authorList>
    </citation>
    <scope>NUCLEOTIDE SEQUENCE [LARGE SCALE GENOMIC DNA]</scope>
    <source>
        <strain evidence="7 8">CBS 132785</strain>
    </source>
</reference>
<dbReference type="InterPro" id="IPR015421">
    <property type="entry name" value="PyrdxlP-dep_Trfase_major"/>
</dbReference>
<protein>
    <submittedName>
        <fullName evidence="7">Tyrosine decarboxylase 1</fullName>
    </submittedName>
</protein>
<proteinExistence type="inferred from homology"/>
<dbReference type="InterPro" id="IPR010977">
    <property type="entry name" value="Aromatic_deC"/>
</dbReference>
<keyword evidence="4 6" id="KW-0456">Lyase</keyword>
<evidence type="ECO:0000313" key="8">
    <source>
        <dbReference type="Proteomes" id="UP000186955"/>
    </source>
</evidence>
<dbReference type="EMBL" id="MNBE01000683">
    <property type="protein sequence ID" value="OKO97820.1"/>
    <property type="molecule type" value="Genomic_DNA"/>
</dbReference>
<accession>A0A1Q5TC98</accession>
<dbReference type="Pfam" id="PF13602">
    <property type="entry name" value="ADH_zinc_N_2"/>
    <property type="match status" value="1"/>
</dbReference>
<dbReference type="PANTHER" id="PTHR11999:SF70">
    <property type="entry name" value="MIP05841P"/>
    <property type="match status" value="1"/>
</dbReference>
<evidence type="ECO:0000256" key="5">
    <source>
        <dbReference type="PIRSR" id="PIRSR602129-50"/>
    </source>
</evidence>
<dbReference type="SUPFAM" id="SSF53383">
    <property type="entry name" value="PLP-dependent transferases"/>
    <property type="match status" value="1"/>
</dbReference>
<gene>
    <name evidence="7" type="ORF">PENSUB_9746</name>
</gene>
<dbReference type="GO" id="GO:0030170">
    <property type="term" value="F:pyridoxal phosphate binding"/>
    <property type="evidence" value="ECO:0007669"/>
    <property type="project" value="InterPro"/>
</dbReference>
<evidence type="ECO:0000256" key="1">
    <source>
        <dbReference type="ARBA" id="ARBA00001933"/>
    </source>
</evidence>
<dbReference type="PANTHER" id="PTHR11999">
    <property type="entry name" value="GROUP II PYRIDOXAL-5-PHOSPHATE DECARBOXYLASE"/>
    <property type="match status" value="1"/>
</dbReference>
<dbReference type="InterPro" id="IPR015424">
    <property type="entry name" value="PyrdxlP-dep_Trfase"/>
</dbReference>
<comment type="caution">
    <text evidence="7">The sequence shown here is derived from an EMBL/GenBank/DDBJ whole genome shotgun (WGS) entry which is preliminary data.</text>
</comment>
<dbReference type="GO" id="GO:0016831">
    <property type="term" value="F:carboxy-lyase activity"/>
    <property type="evidence" value="ECO:0007669"/>
    <property type="project" value="UniProtKB-KW"/>
</dbReference>
<organism evidence="7 8">
    <name type="scientific">Penicillium subrubescens</name>
    <dbReference type="NCBI Taxonomy" id="1316194"/>
    <lineage>
        <taxon>Eukaryota</taxon>
        <taxon>Fungi</taxon>
        <taxon>Dikarya</taxon>
        <taxon>Ascomycota</taxon>
        <taxon>Pezizomycotina</taxon>
        <taxon>Eurotiomycetes</taxon>
        <taxon>Eurotiomycetidae</taxon>
        <taxon>Eurotiales</taxon>
        <taxon>Aspergillaceae</taxon>
        <taxon>Penicillium</taxon>
    </lineage>
</organism>
<name>A0A1Q5TC98_9EURO</name>
<dbReference type="InterPro" id="IPR002129">
    <property type="entry name" value="PyrdxlP-dep_de-COase"/>
</dbReference>
<dbReference type="Gene3D" id="3.40.640.10">
    <property type="entry name" value="Type I PLP-dependent aspartate aminotransferase-like (Major domain)"/>
    <property type="match status" value="1"/>
</dbReference>
<evidence type="ECO:0000313" key="7">
    <source>
        <dbReference type="EMBL" id="OKO97820.1"/>
    </source>
</evidence>